<dbReference type="AlphaFoldDB" id="A0A367KT39"/>
<dbReference type="GO" id="GO:0016279">
    <property type="term" value="F:protein-lysine N-methyltransferase activity"/>
    <property type="evidence" value="ECO:0007669"/>
    <property type="project" value="TreeGrafter"/>
</dbReference>
<dbReference type="CDD" id="cd10527">
    <property type="entry name" value="SET_LSMT"/>
    <property type="match status" value="1"/>
</dbReference>
<feature type="domain" description="SET" evidence="1">
    <location>
        <begin position="16"/>
        <end position="250"/>
    </location>
</feature>
<dbReference type="PANTHER" id="PTHR13271">
    <property type="entry name" value="UNCHARACTERIZED PUTATIVE METHYLTRANSFERASE"/>
    <property type="match status" value="1"/>
</dbReference>
<dbReference type="Proteomes" id="UP000253551">
    <property type="component" value="Unassembled WGS sequence"/>
</dbReference>
<dbReference type="EMBL" id="PJQM01000405">
    <property type="protein sequence ID" value="RCI05373.1"/>
    <property type="molecule type" value="Genomic_DNA"/>
</dbReference>
<sequence length="439" mass="50320">MNQFQSWIETQGIITYGVQVKHTDYAGYGLFSKETIDATEPKTVVSIPSDLILTSSKALQVHTEFKDAVFEFYGQQYQNSNQLEETILSPENEHHVLCLFLVYCQYINQDTRWKPYFDILPTLSFFQDHHVLFNPACVQGTSLENATRAKLTSLKTQVQAWNTSNIHWLSRVQLDMYLWADCIFWSRVVGIGGDMSGLSKHQMAMIPYFDFANHSDQHANIRWQLVSTGLELVTSEEHIPQDQELFLSYGSKSNQELLFLHGFCVPDNSESSVITLPLLPFLDPAHDQYKIEWLIQMGVKPILKLSAIDQHNFAGWDEASVAVMYLVVLDQEDIEFKQGLLVRDTPILSLSDLKTTVESLELYPVIQLRAIVLLLDALEYQYTQNKQYQMTDESPVSKQASIYRHEEQVLLNQSMNALTVLRDQLMKNTTVISFLKANA</sequence>
<gene>
    <name evidence="2" type="ORF">CU098_003128</name>
</gene>
<reference evidence="2 3" key="1">
    <citation type="journal article" date="2018" name="G3 (Bethesda)">
        <title>Phylogenetic and Phylogenomic Definition of Rhizopus Species.</title>
        <authorList>
            <person name="Gryganskyi A.P."/>
            <person name="Golan J."/>
            <person name="Dolatabadi S."/>
            <person name="Mondo S."/>
            <person name="Robb S."/>
            <person name="Idnurm A."/>
            <person name="Muszewska A."/>
            <person name="Steczkiewicz K."/>
            <person name="Masonjones S."/>
            <person name="Liao H.L."/>
            <person name="Gajdeczka M.T."/>
            <person name="Anike F."/>
            <person name="Vuek A."/>
            <person name="Anishchenko I.M."/>
            <person name="Voigt K."/>
            <person name="de Hoog G.S."/>
            <person name="Smith M.E."/>
            <person name="Heitman J."/>
            <person name="Vilgalys R."/>
            <person name="Stajich J.E."/>
        </authorList>
    </citation>
    <scope>NUCLEOTIDE SEQUENCE [LARGE SCALE GENOMIC DNA]</scope>
    <source>
        <strain evidence="2 3">LSU 92-RS-03</strain>
    </source>
</reference>
<dbReference type="InterPro" id="IPR050600">
    <property type="entry name" value="SETD3_SETD6_MTase"/>
</dbReference>
<organism evidence="2 3">
    <name type="scientific">Rhizopus stolonifer</name>
    <name type="common">Rhizopus nigricans</name>
    <dbReference type="NCBI Taxonomy" id="4846"/>
    <lineage>
        <taxon>Eukaryota</taxon>
        <taxon>Fungi</taxon>
        <taxon>Fungi incertae sedis</taxon>
        <taxon>Mucoromycota</taxon>
        <taxon>Mucoromycotina</taxon>
        <taxon>Mucoromycetes</taxon>
        <taxon>Mucorales</taxon>
        <taxon>Mucorineae</taxon>
        <taxon>Rhizopodaceae</taxon>
        <taxon>Rhizopus</taxon>
    </lineage>
</organism>
<dbReference type="SUPFAM" id="SSF82199">
    <property type="entry name" value="SET domain"/>
    <property type="match status" value="1"/>
</dbReference>
<name>A0A367KT39_RHIST</name>
<dbReference type="Gene3D" id="3.90.1410.10">
    <property type="entry name" value="set domain protein methyltransferase, domain 1"/>
    <property type="match status" value="1"/>
</dbReference>
<dbReference type="OrthoDB" id="441812at2759"/>
<evidence type="ECO:0000313" key="2">
    <source>
        <dbReference type="EMBL" id="RCI05373.1"/>
    </source>
</evidence>
<evidence type="ECO:0000313" key="3">
    <source>
        <dbReference type="Proteomes" id="UP000253551"/>
    </source>
</evidence>
<dbReference type="STRING" id="4846.A0A367KT39"/>
<evidence type="ECO:0000259" key="1">
    <source>
        <dbReference type="PROSITE" id="PS50280"/>
    </source>
</evidence>
<dbReference type="InterPro" id="IPR046341">
    <property type="entry name" value="SET_dom_sf"/>
</dbReference>
<accession>A0A367KT39</accession>
<dbReference type="PROSITE" id="PS50280">
    <property type="entry name" value="SET"/>
    <property type="match status" value="1"/>
</dbReference>
<keyword evidence="3" id="KW-1185">Reference proteome</keyword>
<dbReference type="InterPro" id="IPR001214">
    <property type="entry name" value="SET_dom"/>
</dbReference>
<comment type="caution">
    <text evidence="2">The sequence shown here is derived from an EMBL/GenBank/DDBJ whole genome shotgun (WGS) entry which is preliminary data.</text>
</comment>
<protein>
    <recommendedName>
        <fullName evidence="1">SET domain-containing protein</fullName>
    </recommendedName>
</protein>
<proteinExistence type="predicted"/>